<feature type="compositionally biased region" description="Basic and acidic residues" evidence="1">
    <location>
        <begin position="765"/>
        <end position="775"/>
    </location>
</feature>
<evidence type="ECO:0000256" key="1">
    <source>
        <dbReference type="SAM" id="MobiDB-lite"/>
    </source>
</evidence>
<feature type="region of interest" description="Disordered" evidence="1">
    <location>
        <begin position="732"/>
        <end position="778"/>
    </location>
</feature>
<feature type="compositionally biased region" description="Basic and acidic residues" evidence="1">
    <location>
        <begin position="740"/>
        <end position="757"/>
    </location>
</feature>
<evidence type="ECO:0000313" key="2">
    <source>
        <dbReference type="EMBL" id="KAL2049140.1"/>
    </source>
</evidence>
<sequence length="798" mass="88873">MAQVQDALSYIGEGQHTVNVHVDWQLQEYVHDGLDEPQDLATVLTITGEQEQAYACSCETYVSFAWGKNISIPEFFRAFAASGFAAKALNPFIFHWNQLTVFADTESSVSTNGSETLTFRVTAERDSLVGICQCILWLAAVCRPPEQGSVHASSVAFEKVGRDRFAIRTEPLRSLPSPGSKNSVGCCWINMFDGGYVLAQGFPVPTRKSGSGIESSFDMMIEQAMTYHTISHRGSIILKGRHTALVPILVEGIGTLEQSEEVQWHLIGKKPKLVQVELTEECKRVEGYYLTDVEFTREDPDLSWEAIDQEGLKMLPVKSIQEFSGKRMFVGHFPKAQVLPGAKEAGYENIETSDAKPVKGNVVDFGQAINIAMGTNFGTAGMLNVTGSTTVRRTKYDNTPKQVPALIGDLLRNRRSRPHILYDVEKKTAWMIPEACVILYLMHRWASLQEPSSVTDDQLEAPEELFSPQHTGPNQSSGSQQEDPLGLQESPLLEYMPFIGASCDGGKKAADAILSNFSQLRELPSYIRSVEKPEKAVYVAHIVARMYFTIDSLIEHQKCKKPGFLRRQVNRPCMWGYELAEVAEFNGAQAKGVRIDKSQSGGWYYLTEPKSEIVILFGQKFGDLIRYEPDQTLCHYLKNVPTGKYFLSAESEALKHFLGRLDQRGLPKLFLSNKHSGIKSSEFQKCESKAWPCCNIALQLDSTAPGLIIEMMEGQAVVIGKAVTRLQKPAKKGSQVSKWRRSEGAVEPERVGRRLSEASKLSNGDPREETFHGRAESNAAAGLEECESMDLEYWRCSE</sequence>
<keyword evidence="3" id="KW-1185">Reference proteome</keyword>
<proteinExistence type="predicted"/>
<dbReference type="EMBL" id="JBHFEH010000070">
    <property type="protein sequence ID" value="KAL2049140.1"/>
    <property type="molecule type" value="Genomic_DNA"/>
</dbReference>
<feature type="compositionally biased region" description="Polar residues" evidence="1">
    <location>
        <begin position="468"/>
        <end position="482"/>
    </location>
</feature>
<organism evidence="2 3">
    <name type="scientific">Lepraria finkii</name>
    <dbReference type="NCBI Taxonomy" id="1340010"/>
    <lineage>
        <taxon>Eukaryota</taxon>
        <taxon>Fungi</taxon>
        <taxon>Dikarya</taxon>
        <taxon>Ascomycota</taxon>
        <taxon>Pezizomycotina</taxon>
        <taxon>Lecanoromycetes</taxon>
        <taxon>OSLEUM clade</taxon>
        <taxon>Lecanoromycetidae</taxon>
        <taxon>Lecanorales</taxon>
        <taxon>Lecanorineae</taxon>
        <taxon>Stereocaulaceae</taxon>
        <taxon>Lepraria</taxon>
    </lineage>
</organism>
<accession>A0ABR4AV36</accession>
<feature type="region of interest" description="Disordered" evidence="1">
    <location>
        <begin position="465"/>
        <end position="485"/>
    </location>
</feature>
<reference evidence="2 3" key="1">
    <citation type="submission" date="2024-09" db="EMBL/GenBank/DDBJ databases">
        <title>Rethinking Asexuality: The Enigmatic Case of Functional Sexual Genes in Lepraria (Stereocaulaceae).</title>
        <authorList>
            <person name="Doellman M."/>
            <person name="Sun Y."/>
            <person name="Barcenas-Pena A."/>
            <person name="Lumbsch H.T."/>
            <person name="Grewe F."/>
        </authorList>
    </citation>
    <scope>NUCLEOTIDE SEQUENCE [LARGE SCALE GENOMIC DNA]</scope>
    <source>
        <strain evidence="2 3">Grewe 0041</strain>
    </source>
</reference>
<evidence type="ECO:0000313" key="3">
    <source>
        <dbReference type="Proteomes" id="UP001590951"/>
    </source>
</evidence>
<name>A0ABR4AV36_9LECA</name>
<protein>
    <submittedName>
        <fullName evidence="2">Uncharacterized protein</fullName>
    </submittedName>
</protein>
<dbReference type="Proteomes" id="UP001590951">
    <property type="component" value="Unassembled WGS sequence"/>
</dbReference>
<gene>
    <name evidence="2" type="ORF">ABVK25_010569</name>
</gene>
<comment type="caution">
    <text evidence="2">The sequence shown here is derived from an EMBL/GenBank/DDBJ whole genome shotgun (WGS) entry which is preliminary data.</text>
</comment>